<gene>
    <name evidence="1" type="ORF">D7V64_17035</name>
</gene>
<name>A0A3A8FKF9_9GAMM</name>
<evidence type="ECO:0000313" key="1">
    <source>
        <dbReference type="EMBL" id="RKG47192.1"/>
    </source>
</evidence>
<organism evidence="1 2">
    <name type="scientific">Acinetobacter cumulans</name>
    <dbReference type="NCBI Taxonomy" id="2136182"/>
    <lineage>
        <taxon>Bacteria</taxon>
        <taxon>Pseudomonadati</taxon>
        <taxon>Pseudomonadota</taxon>
        <taxon>Gammaproteobacteria</taxon>
        <taxon>Moraxellales</taxon>
        <taxon>Moraxellaceae</taxon>
        <taxon>Acinetobacter</taxon>
    </lineage>
</organism>
<comment type="caution">
    <text evidence="1">The sequence shown here is derived from an EMBL/GenBank/DDBJ whole genome shotgun (WGS) entry which is preliminary data.</text>
</comment>
<proteinExistence type="predicted"/>
<accession>A0A3A8FKF9</accession>
<protein>
    <submittedName>
        <fullName evidence="1">Uncharacterized protein</fullName>
    </submittedName>
</protein>
<dbReference type="AlphaFoldDB" id="A0A3A8FKF9"/>
<dbReference type="Proteomes" id="UP000281084">
    <property type="component" value="Unassembled WGS sequence"/>
</dbReference>
<reference evidence="1 2" key="1">
    <citation type="submission" date="2018-09" db="EMBL/GenBank/DDBJ databases">
        <title>The draft genome of Acinetobacter spp. strains.</title>
        <authorList>
            <person name="Qin J."/>
            <person name="Feng Y."/>
            <person name="Zong Z."/>
        </authorList>
    </citation>
    <scope>NUCLEOTIDE SEQUENCE [LARGE SCALE GENOMIC DNA]</scope>
    <source>
        <strain evidence="1 2">WCHAc060002</strain>
    </source>
</reference>
<sequence>MGDYSAPNAHLVNLNFTDIATGSTTLNFGETGQNFFEIDVIVQTDIQADVQIISLTVCDIDAVVDSPVLIEAETLQLVTFEIDCTIDTRIESDILVYSINEFFTIDADISLACTAEINAEFDINNILGVSLGFTSTFSMAVAALGNIEIPWSKPILRVSNEALFFGSGLLITTNPAINFDEADSLSTAIRLMHEQTTGLTSQLYFDWDENQRLRVTQSSVFEHAEKLHIQRAFDWVELVRKRKQFTYSHEVAHVFEKQFSFEWDKGLEIVTKSDLPWDKAKAIHYRKHALEPWPKPQLPEFKGSTVLNFICLCHDVDSHNVVLNFGADDCIPAIPNKKGWYILNILNVVRLDTGQVIKVYDGRYSTSRDNWCWSYSLSVPPTEISKLESDGEPVILQISLNGNVHHMLYESKSVSRQFAKEMWTLKGRSQSALLSADYSSLRSFLQENERTSVQLCQAEIDRANSSTLLDWQLIDELGWIVENESLTYTNLAPIDAIKMVAEAGGGFIHSERAGNHITIKPKYKKSAWDSMSINDYDKLLPESLVLDHSIDEVEQDDFNGITLTNAKNGNTFQVKRTGTAGDVLKETVSNAMFDAVSAGGFAKAELSRFGKIEDHTFITPINAQFNECVPGETLAFNGSWWGIVDAVDVSFSHKEVKQTVKVERVLNE</sequence>
<dbReference type="RefSeq" id="WP_120368450.1">
    <property type="nucleotide sequence ID" value="NZ_RAXZ01000067.1"/>
</dbReference>
<evidence type="ECO:0000313" key="2">
    <source>
        <dbReference type="Proteomes" id="UP000281084"/>
    </source>
</evidence>
<dbReference type="EMBL" id="RAXZ01000067">
    <property type="protein sequence ID" value="RKG47192.1"/>
    <property type="molecule type" value="Genomic_DNA"/>
</dbReference>